<comment type="caution">
    <text evidence="3">The sequence shown here is derived from an EMBL/GenBank/DDBJ whole genome shotgun (WGS) entry which is preliminary data.</text>
</comment>
<evidence type="ECO:0000313" key="4">
    <source>
        <dbReference type="Proteomes" id="UP001501455"/>
    </source>
</evidence>
<feature type="region of interest" description="Disordered" evidence="2">
    <location>
        <begin position="28"/>
        <end position="49"/>
    </location>
</feature>
<feature type="compositionally biased region" description="Basic residues" evidence="2">
    <location>
        <begin position="28"/>
        <end position="37"/>
    </location>
</feature>
<dbReference type="PANTHER" id="PTHR43539">
    <property type="entry name" value="FLAVIN-BINDING MONOOXYGENASE-LIKE PROTEIN (AFU_ORTHOLOGUE AFUA_4G09220)"/>
    <property type="match status" value="1"/>
</dbReference>
<organism evidence="3 4">
    <name type="scientific">Streptomyces prasinosporus</name>
    <dbReference type="NCBI Taxonomy" id="68256"/>
    <lineage>
        <taxon>Bacteria</taxon>
        <taxon>Bacillati</taxon>
        <taxon>Actinomycetota</taxon>
        <taxon>Actinomycetes</taxon>
        <taxon>Kitasatosporales</taxon>
        <taxon>Streptomycetaceae</taxon>
        <taxon>Streptomyces</taxon>
        <taxon>Streptomyces albogriseolus group</taxon>
    </lineage>
</organism>
<reference evidence="4" key="1">
    <citation type="journal article" date="2019" name="Int. J. Syst. Evol. Microbiol.">
        <title>The Global Catalogue of Microorganisms (GCM) 10K type strain sequencing project: providing services to taxonomists for standard genome sequencing and annotation.</title>
        <authorList>
            <consortium name="The Broad Institute Genomics Platform"/>
            <consortium name="The Broad Institute Genome Sequencing Center for Infectious Disease"/>
            <person name="Wu L."/>
            <person name="Ma J."/>
        </authorList>
    </citation>
    <scope>NUCLEOTIDE SEQUENCE [LARGE SCALE GENOMIC DNA]</scope>
    <source>
        <strain evidence="4">JCM 4816</strain>
    </source>
</reference>
<proteinExistence type="predicted"/>
<sequence length="375" mass="40064">MNVKIDMHRNREGASHGVCGCRSDRRRAVRPGHRTRTTRTGAGAGGPGGVGTGGRVWPRYYDSLTLFSPAGHSSLPGLPFGGDPERYPHRDEVVAYLLRYADRLDADIRTGVRVAEVATADGGFTLTLEDGGRLSARGVVAASGTFGRPYRPALPGLEKFAGAVLHAADYRAPQPSAGPGVPPAGGRGRVVVVGAGNSAVQIAAELAAHARVTLAARHPVRFTRQRVLGRDLHWWLKVTGIDVLPVGRFLRTPPAQPVIDDGRYRAAVTAGAPDVRPVFREMEGTKVTWTDGSTEEVDTIVLATGYRPDLGYLRPVGALDAEGRPRHREGVSATHPGLAYVGLEWQRSLSSNSLRGVGRDATRIAARLAARLRAR</sequence>
<protein>
    <submittedName>
        <fullName evidence="3">NAD(P)/FAD-dependent oxidoreductase</fullName>
    </submittedName>
</protein>
<accession>A0ABP6U8I9</accession>
<dbReference type="InterPro" id="IPR050982">
    <property type="entry name" value="Auxin_biosynth/cation_transpt"/>
</dbReference>
<dbReference type="PANTHER" id="PTHR43539:SF78">
    <property type="entry name" value="FLAVIN-CONTAINING MONOOXYGENASE"/>
    <property type="match status" value="1"/>
</dbReference>
<evidence type="ECO:0000313" key="3">
    <source>
        <dbReference type="EMBL" id="GAA3503007.1"/>
    </source>
</evidence>
<keyword evidence="1" id="KW-0560">Oxidoreductase</keyword>
<evidence type="ECO:0000256" key="2">
    <source>
        <dbReference type="SAM" id="MobiDB-lite"/>
    </source>
</evidence>
<evidence type="ECO:0000256" key="1">
    <source>
        <dbReference type="ARBA" id="ARBA00023002"/>
    </source>
</evidence>
<gene>
    <name evidence="3" type="ORF">GCM10019016_101170</name>
</gene>
<keyword evidence="4" id="KW-1185">Reference proteome</keyword>
<dbReference type="Gene3D" id="3.50.50.60">
    <property type="entry name" value="FAD/NAD(P)-binding domain"/>
    <property type="match status" value="1"/>
</dbReference>
<dbReference type="EMBL" id="BAAAXF010000073">
    <property type="protein sequence ID" value="GAA3503007.1"/>
    <property type="molecule type" value="Genomic_DNA"/>
</dbReference>
<dbReference type="InterPro" id="IPR036188">
    <property type="entry name" value="FAD/NAD-bd_sf"/>
</dbReference>
<dbReference type="SUPFAM" id="SSF51905">
    <property type="entry name" value="FAD/NAD(P)-binding domain"/>
    <property type="match status" value="2"/>
</dbReference>
<name>A0ABP6U8I9_9ACTN</name>
<dbReference type="Pfam" id="PF13738">
    <property type="entry name" value="Pyr_redox_3"/>
    <property type="match status" value="1"/>
</dbReference>
<dbReference type="Proteomes" id="UP001501455">
    <property type="component" value="Unassembled WGS sequence"/>
</dbReference>